<dbReference type="InterPro" id="IPR025295">
    <property type="entry name" value="eCIS_core_dom"/>
</dbReference>
<evidence type="ECO:0000256" key="1">
    <source>
        <dbReference type="ARBA" id="ARBA00001947"/>
    </source>
</evidence>
<evidence type="ECO:0000256" key="2">
    <source>
        <dbReference type="ARBA" id="ARBA00010279"/>
    </source>
</evidence>
<dbReference type="SUPFAM" id="SSF55486">
    <property type="entry name" value="Metalloproteases ('zincins'), catalytic domain"/>
    <property type="match status" value="1"/>
</dbReference>
<keyword evidence="3" id="KW-0645">Protease</keyword>
<dbReference type="EMBL" id="JACYFG010000036">
    <property type="protein sequence ID" value="MBD5780649.1"/>
    <property type="molecule type" value="Genomic_DNA"/>
</dbReference>
<dbReference type="PANTHER" id="PTHR37016:SF3">
    <property type="entry name" value="NEUTRAL PROTEASE 2-RELATED"/>
    <property type="match status" value="1"/>
</dbReference>
<keyword evidence="11" id="KW-1185">Reference proteome</keyword>
<dbReference type="GO" id="GO:0004222">
    <property type="term" value="F:metalloendopeptidase activity"/>
    <property type="evidence" value="ECO:0007669"/>
    <property type="project" value="InterPro"/>
</dbReference>
<dbReference type="PANTHER" id="PTHR37016">
    <property type="match status" value="1"/>
</dbReference>
<feature type="compositionally biased region" description="Low complexity" evidence="8">
    <location>
        <begin position="1242"/>
        <end position="1259"/>
    </location>
</feature>
<feature type="domain" description="Lysine-specific metallo-endopeptidase" evidence="9">
    <location>
        <begin position="1390"/>
        <end position="1522"/>
    </location>
</feature>
<accession>A0A927FA48</accession>
<dbReference type="InterPro" id="IPR024079">
    <property type="entry name" value="MetalloPept_cat_dom_sf"/>
</dbReference>
<feature type="compositionally biased region" description="Polar residues" evidence="8">
    <location>
        <begin position="1203"/>
        <end position="1221"/>
    </location>
</feature>
<comment type="cofactor">
    <cofactor evidence="1">
        <name>Zn(2+)</name>
        <dbReference type="ChEBI" id="CHEBI:29105"/>
    </cofactor>
</comment>
<dbReference type="Pfam" id="PF13699">
    <property type="entry name" value="eCIS_core"/>
    <property type="match status" value="1"/>
</dbReference>
<evidence type="ECO:0000313" key="11">
    <source>
        <dbReference type="Proteomes" id="UP000622317"/>
    </source>
</evidence>
<evidence type="ECO:0000256" key="5">
    <source>
        <dbReference type="ARBA" id="ARBA00022801"/>
    </source>
</evidence>
<name>A0A927FA48_9BACT</name>
<evidence type="ECO:0000256" key="4">
    <source>
        <dbReference type="ARBA" id="ARBA00022723"/>
    </source>
</evidence>
<reference evidence="10" key="1">
    <citation type="submission" date="2020-09" db="EMBL/GenBank/DDBJ databases">
        <title>Pelagicoccus enzymogenes sp. nov. with an EPS production, isolated from marine sediment.</title>
        <authorList>
            <person name="Feng X."/>
        </authorList>
    </citation>
    <scope>NUCLEOTIDE SEQUENCE</scope>
    <source>
        <strain evidence="10">NFK12</strain>
    </source>
</reference>
<dbReference type="InterPro" id="IPR050414">
    <property type="entry name" value="Fungal_M35_metalloproteases"/>
</dbReference>
<keyword evidence="7" id="KW-0482">Metalloprotease</keyword>
<evidence type="ECO:0000256" key="3">
    <source>
        <dbReference type="ARBA" id="ARBA00022670"/>
    </source>
</evidence>
<evidence type="ECO:0000259" key="9">
    <source>
        <dbReference type="SMART" id="SM01351"/>
    </source>
</evidence>
<feature type="compositionally biased region" description="Polar residues" evidence="8">
    <location>
        <begin position="1186"/>
        <end position="1195"/>
    </location>
</feature>
<gene>
    <name evidence="10" type="ORF">IEN85_14195</name>
</gene>
<sequence length="1524" mass="166491">MESSFGADFSKVRVHTDKQADALSRSINAKAFVHGQDVYFAASRYQPETREGRHLLAHELTHVVQQGQAPARSVSPSPAPHTVPPRIQRIPTSMDEVREEINDIAEAIPGYSLGTVLIGYNPILGRDVEWSARNFFRGAAGLLPGGTKLFDRLNEGGALDAAFAWIESQITQYDLTWSRVKKLWSLAWDRMGITEGISGNVRIFKNTFSGFFSDIGSFIKAVAAKLIEVLRALAVTAVKALFGENSPAYDMIVMVLGSDPLTGEAVEWSTVTFLRNALLFFGFENHLAKMEETGKLQEAADWLDTQFQILYSAVSGLASGVSEIWNSLGLDTLADPAGLLSKTVSIVTTFVGKLLTFLGNVAIKVLELIKAALIALLKPHLDSIPGYPLLRVSLGRDPITGEVVERTAGNFIRGFLSFVPGGVKTYDNLQRSGALQKAFQWLLATVQELGLSPTAIAERFTTLWNSFSIDDLMNPLPAFERVGNALLSFVKSVLTLVARVGLKILEFIFVGVMGEAGARVVAALKQGKATFTTIIKDPVAFLSNLLKALGKGFAQFGKNIWTHLKTGLVGWLFGALAGAGLQLPEKFDLKGIFSLVTQILGLTYQMIRVKLVKRLGEKTVGRLEKAFDFLKLFLKEGFAGIWQKFLEWMGNLKETVMGAIRDWIVTKIVTIAISKLATLSNPVGAVIEAIMAIYNVVMFFIERMQQILAVVESVIQSISNIANGKLQDAANYVEQTMARTLPVIISFLARLIGLGGIAAKIKKVIGQIQKKVSKAVDKLLNWIVKKGKALLKKSQKKGKVDADSLTPEEKKKQARQEVEKWLDHGKHNGKAIQGKLKEVKDKFKLKSATIEFSGGRPRISYVASPAEYTYFDVVIAEQDNSSKAPPATGTRKFTKIVNMSGVPTPYGILQQTYGAKVNRDKFGYTAATLDRPKAVTAEKAEATDSNHRGSNTVQTGAGHVGLDEQKIMIGTPKTIYRGGHLISYAFMGENSNVGYNLAPQVNRFNAPTYFNLIEAPAMKAAQKVEMSVNLGYERSSYTVDQQTLKDHGLISAIDLSKPWTVSIPQRIPSTWNATLTSKTDANLPEGGATKTTDTATQGRVVDSEGRVYSDKKKKVVQNADAFAKMAVVDGDRPDDKVQKWRSFKFLIAEGGKVEDDGEIKTGGGKTVSINAQQVSYAPPPVKPRPATQTTKVPDTTSKHKSQPKGTETSKTETQSSLTTMKTRSHLPRSLRRVQRYRNENAFFGSEGPSPEPFFSPSSSSEKRQEKGESAFPKSNEEEEPQAKFKEEEEEAVQAKSEEEESQQPKAEEEEVAQPKCDCGCDSKGPQEEESKRGFPTSKGGDAPSAAASKQNTKDCDETKTKLINSARSSAKSLAAKAVGASTFVKTFGGIDLGSGPSAAEQHYARWFGEHTPRRAAFVANSFTRIAKALNGKIHFDCGCKKDYYAYVYSGGRRKIYLCNKFWSKAGASGFDSKPGVIIHELAHEVRSSIGDKGYGTATAESLAKKSPGKAIKNADNYEYYAESL</sequence>
<comment type="caution">
    <text evidence="10">The sequence shown here is derived from an EMBL/GenBank/DDBJ whole genome shotgun (WGS) entry which is preliminary data.</text>
</comment>
<dbReference type="SMART" id="SM01351">
    <property type="entry name" value="Aspzincin_M35"/>
    <property type="match status" value="1"/>
</dbReference>
<evidence type="ECO:0000256" key="7">
    <source>
        <dbReference type="ARBA" id="ARBA00023049"/>
    </source>
</evidence>
<dbReference type="GO" id="GO:0046872">
    <property type="term" value="F:metal ion binding"/>
    <property type="evidence" value="ECO:0007669"/>
    <property type="project" value="UniProtKB-KW"/>
</dbReference>
<feature type="compositionally biased region" description="Acidic residues" evidence="8">
    <location>
        <begin position="1287"/>
        <end position="1311"/>
    </location>
</feature>
<evidence type="ECO:0000256" key="8">
    <source>
        <dbReference type="SAM" id="MobiDB-lite"/>
    </source>
</evidence>
<dbReference type="Gene3D" id="3.40.390.10">
    <property type="entry name" value="Collagenase (Catalytic Domain)"/>
    <property type="match status" value="1"/>
</dbReference>
<organism evidence="10 11">
    <name type="scientific">Pelagicoccus enzymogenes</name>
    <dbReference type="NCBI Taxonomy" id="2773457"/>
    <lineage>
        <taxon>Bacteria</taxon>
        <taxon>Pseudomonadati</taxon>
        <taxon>Verrucomicrobiota</taxon>
        <taxon>Opitutia</taxon>
        <taxon>Puniceicoccales</taxon>
        <taxon>Pelagicoccaceae</taxon>
        <taxon>Pelagicoccus</taxon>
    </lineage>
</organism>
<keyword evidence="4" id="KW-0479">Metal-binding</keyword>
<feature type="compositionally biased region" description="Basic residues" evidence="8">
    <location>
        <begin position="1222"/>
        <end position="1235"/>
    </location>
</feature>
<feature type="region of interest" description="Disordered" evidence="8">
    <location>
        <begin position="1170"/>
        <end position="1356"/>
    </location>
</feature>
<dbReference type="Proteomes" id="UP000622317">
    <property type="component" value="Unassembled WGS sequence"/>
</dbReference>
<protein>
    <submittedName>
        <fullName evidence="10">DUF4157 domain-containing protein</fullName>
    </submittedName>
</protein>
<keyword evidence="6" id="KW-0862">Zinc</keyword>
<dbReference type="Pfam" id="PF14521">
    <property type="entry name" value="Aspzincin_M35"/>
    <property type="match status" value="1"/>
</dbReference>
<dbReference type="InterPro" id="IPR029463">
    <property type="entry name" value="Lys_MEP"/>
</dbReference>
<feature type="compositionally biased region" description="Basic and acidic residues" evidence="8">
    <location>
        <begin position="1318"/>
        <end position="1332"/>
    </location>
</feature>
<dbReference type="GO" id="GO:0006508">
    <property type="term" value="P:proteolysis"/>
    <property type="evidence" value="ECO:0007669"/>
    <property type="project" value="UniProtKB-KW"/>
</dbReference>
<comment type="similarity">
    <text evidence="2">Belongs to the peptidase M35 family.</text>
</comment>
<proteinExistence type="inferred from homology"/>
<evidence type="ECO:0000256" key="6">
    <source>
        <dbReference type="ARBA" id="ARBA00022833"/>
    </source>
</evidence>
<evidence type="ECO:0000313" key="10">
    <source>
        <dbReference type="EMBL" id="MBD5780649.1"/>
    </source>
</evidence>
<keyword evidence="5" id="KW-0378">Hydrolase</keyword>